<evidence type="ECO:0000259" key="11">
    <source>
        <dbReference type="PROSITE" id="PS50929"/>
    </source>
</evidence>
<feature type="domain" description="ABC transmembrane type-1" evidence="11">
    <location>
        <begin position="13"/>
        <end position="290"/>
    </location>
</feature>
<dbReference type="SUPFAM" id="SSF90123">
    <property type="entry name" value="ABC transporter transmembrane region"/>
    <property type="match status" value="1"/>
</dbReference>
<dbReference type="InterPro" id="IPR039421">
    <property type="entry name" value="Type_1_exporter"/>
</dbReference>
<reference evidence="13" key="1">
    <citation type="submission" date="2016-10" db="EMBL/GenBank/DDBJ databases">
        <authorList>
            <person name="Varghese N."/>
            <person name="Submissions S."/>
        </authorList>
    </citation>
    <scope>NUCLEOTIDE SEQUENCE [LARGE SCALE GENOMIC DNA]</scope>
    <source>
        <strain evidence="13">DSM 8987</strain>
    </source>
</reference>
<dbReference type="GO" id="GO:0005886">
    <property type="term" value="C:plasma membrane"/>
    <property type="evidence" value="ECO:0007669"/>
    <property type="project" value="UniProtKB-SubCell"/>
</dbReference>
<organism evidence="12 13">
    <name type="scientific">Desulfuromonas thiophila</name>
    <dbReference type="NCBI Taxonomy" id="57664"/>
    <lineage>
        <taxon>Bacteria</taxon>
        <taxon>Pseudomonadati</taxon>
        <taxon>Thermodesulfobacteriota</taxon>
        <taxon>Desulfuromonadia</taxon>
        <taxon>Desulfuromonadales</taxon>
        <taxon>Desulfuromonadaceae</taxon>
        <taxon>Desulfuromonas</taxon>
    </lineage>
</organism>
<dbReference type="Proteomes" id="UP000243205">
    <property type="component" value="Unassembled WGS sequence"/>
</dbReference>
<dbReference type="GO" id="GO:0015421">
    <property type="term" value="F:ABC-type oligopeptide transporter activity"/>
    <property type="evidence" value="ECO:0007669"/>
    <property type="project" value="TreeGrafter"/>
</dbReference>
<keyword evidence="3" id="KW-1003">Cell membrane</keyword>
<dbReference type="GO" id="GO:0030256">
    <property type="term" value="C:type I protein secretion system complex"/>
    <property type="evidence" value="ECO:0007669"/>
    <property type="project" value="InterPro"/>
</dbReference>
<feature type="transmembrane region" description="Helical" evidence="9">
    <location>
        <begin position="12"/>
        <end position="37"/>
    </location>
</feature>
<keyword evidence="2" id="KW-0813">Transport</keyword>
<evidence type="ECO:0000259" key="10">
    <source>
        <dbReference type="PROSITE" id="PS50893"/>
    </source>
</evidence>
<gene>
    <name evidence="12" type="ORF">SAMN05661003_10749</name>
</gene>
<evidence type="ECO:0000313" key="13">
    <source>
        <dbReference type="Proteomes" id="UP000243205"/>
    </source>
</evidence>
<evidence type="ECO:0000256" key="4">
    <source>
        <dbReference type="ARBA" id="ARBA00022692"/>
    </source>
</evidence>
<dbReference type="InterPro" id="IPR036640">
    <property type="entry name" value="ABC1_TM_sf"/>
</dbReference>
<dbReference type="RefSeq" id="WP_092078210.1">
    <property type="nucleotide sequence ID" value="NZ_FNAQ01000007.1"/>
</dbReference>
<dbReference type="FunFam" id="3.40.50.300:FF:001444">
    <property type="entry name" value="ABC transporter ATP-binding protein"/>
    <property type="match status" value="1"/>
</dbReference>
<protein>
    <submittedName>
        <fullName evidence="12">ATP-binding cassette, subfamily C, EexD</fullName>
    </submittedName>
</protein>
<dbReference type="Pfam" id="PF00005">
    <property type="entry name" value="ABC_tran"/>
    <property type="match status" value="1"/>
</dbReference>
<dbReference type="InterPro" id="IPR011527">
    <property type="entry name" value="ABC1_TM_dom"/>
</dbReference>
<evidence type="ECO:0000256" key="8">
    <source>
        <dbReference type="ARBA" id="ARBA00023136"/>
    </source>
</evidence>
<feature type="transmembrane region" description="Helical" evidence="9">
    <location>
        <begin position="138"/>
        <end position="164"/>
    </location>
</feature>
<keyword evidence="4 9" id="KW-0812">Transmembrane</keyword>
<dbReference type="PROSITE" id="PS50893">
    <property type="entry name" value="ABC_TRANSPORTER_2"/>
    <property type="match status" value="1"/>
</dbReference>
<evidence type="ECO:0000256" key="9">
    <source>
        <dbReference type="SAM" id="Phobius"/>
    </source>
</evidence>
<sequence length="555" mass="60241">MKSFFKKWRPYLIFGALFSMFINALQLTFPIYMLQIYDRVLSSYSMPTLYAITLAAIVSLIVMAALEFVRSRLLVRCGVAIDQALSRDVLDSVLKQAVNSTPAQQQASLRDVNVLRNFFGGNAIFTLFDIPWTPLFLAAIYILHPLLGLVATGGAVLLIVFAVINEKVTRQPLDAANTVNGFSAKFVEAARRNAQTVYSMGMMPGVTQRWQEFNDTVTKLQTQASRQAGMVQSLSGWLRQSMQVFIYGVGAWLTLEGQATAGCMIASSIVMGKALAPVQMGIGSWKSMIEARGAWKRLDALFSQPKPEDGMDLPAPQGELTAEHASFAIQGNAILRDIHFVLPAGESLGLIGPSGAGKSTLCRLLLGLWPASAGKVRLDGHDIYAWQQEKLGPYLGYLPQDIELFSGTIAENIARLGTVDSEEVIRAAQQAGVHELILSLPKGYDTRVGEGGQTLSGGQRQRIGLARALYGRPRLVILDEPNSNLDDEGEGALLRSFAALKEQGTTLVVVSHKPALLAGMDKLLLLKAGQMSLYGPRDAVLAKLMEARNAQQVAG</sequence>
<keyword evidence="6 12" id="KW-0067">ATP-binding</keyword>
<keyword evidence="5" id="KW-0547">Nucleotide-binding</keyword>
<dbReference type="PROSITE" id="PS00211">
    <property type="entry name" value="ABC_TRANSPORTER_1"/>
    <property type="match status" value="1"/>
</dbReference>
<dbReference type="CDD" id="cd18586">
    <property type="entry name" value="ABC_6TM_PrtD_like"/>
    <property type="match status" value="1"/>
</dbReference>
<dbReference type="PANTHER" id="PTHR43394:SF1">
    <property type="entry name" value="ATP-BINDING CASSETTE SUB-FAMILY B MEMBER 10, MITOCHONDRIAL"/>
    <property type="match status" value="1"/>
</dbReference>
<dbReference type="NCBIfam" id="TIGR01842">
    <property type="entry name" value="type_I_sec_PrtD"/>
    <property type="match status" value="1"/>
</dbReference>
<dbReference type="PANTHER" id="PTHR43394">
    <property type="entry name" value="ATP-DEPENDENT PERMEASE MDL1, MITOCHONDRIAL"/>
    <property type="match status" value="1"/>
</dbReference>
<evidence type="ECO:0000256" key="7">
    <source>
        <dbReference type="ARBA" id="ARBA00022989"/>
    </source>
</evidence>
<accession>A0A1G7BU59</accession>
<dbReference type="OrthoDB" id="5480201at2"/>
<dbReference type="SMART" id="SM00382">
    <property type="entry name" value="AAA"/>
    <property type="match status" value="1"/>
</dbReference>
<evidence type="ECO:0000313" key="12">
    <source>
        <dbReference type="EMBL" id="SDE30599.1"/>
    </source>
</evidence>
<dbReference type="EMBL" id="FNAQ01000007">
    <property type="protein sequence ID" value="SDE30599.1"/>
    <property type="molecule type" value="Genomic_DNA"/>
</dbReference>
<proteinExistence type="predicted"/>
<dbReference type="Pfam" id="PF00664">
    <property type="entry name" value="ABC_membrane"/>
    <property type="match status" value="1"/>
</dbReference>
<keyword evidence="8 9" id="KW-0472">Membrane</keyword>
<evidence type="ECO:0000256" key="1">
    <source>
        <dbReference type="ARBA" id="ARBA00004651"/>
    </source>
</evidence>
<evidence type="ECO:0000256" key="2">
    <source>
        <dbReference type="ARBA" id="ARBA00022448"/>
    </source>
</evidence>
<dbReference type="InterPro" id="IPR017871">
    <property type="entry name" value="ABC_transporter-like_CS"/>
</dbReference>
<dbReference type="InterPro" id="IPR003439">
    <property type="entry name" value="ABC_transporter-like_ATP-bd"/>
</dbReference>
<evidence type="ECO:0000256" key="6">
    <source>
        <dbReference type="ARBA" id="ARBA00022840"/>
    </source>
</evidence>
<dbReference type="InterPro" id="IPR027417">
    <property type="entry name" value="P-loop_NTPase"/>
</dbReference>
<evidence type="ECO:0000256" key="3">
    <source>
        <dbReference type="ARBA" id="ARBA00022475"/>
    </source>
</evidence>
<dbReference type="InterPro" id="IPR010128">
    <property type="entry name" value="ATPase_T1SS_PrtD-like"/>
</dbReference>
<comment type="subcellular location">
    <subcellularLocation>
        <location evidence="1">Cell membrane</location>
        <topology evidence="1">Multi-pass membrane protein</topology>
    </subcellularLocation>
</comment>
<dbReference type="STRING" id="57664.SAMN05661003_10749"/>
<dbReference type="GO" id="GO:0016887">
    <property type="term" value="F:ATP hydrolysis activity"/>
    <property type="evidence" value="ECO:0007669"/>
    <property type="project" value="InterPro"/>
</dbReference>
<dbReference type="AlphaFoldDB" id="A0A1G7BU59"/>
<dbReference type="InterPro" id="IPR003593">
    <property type="entry name" value="AAA+_ATPase"/>
</dbReference>
<dbReference type="Gene3D" id="1.20.1560.10">
    <property type="entry name" value="ABC transporter type 1, transmembrane domain"/>
    <property type="match status" value="1"/>
</dbReference>
<dbReference type="SUPFAM" id="SSF52540">
    <property type="entry name" value="P-loop containing nucleoside triphosphate hydrolases"/>
    <property type="match status" value="1"/>
</dbReference>
<name>A0A1G7BU59_9BACT</name>
<dbReference type="InterPro" id="IPR047957">
    <property type="entry name" value="ABC_AprD-like_6TM"/>
</dbReference>
<feature type="transmembrane region" description="Helical" evidence="9">
    <location>
        <begin position="49"/>
        <end position="69"/>
    </location>
</feature>
<keyword evidence="7 9" id="KW-1133">Transmembrane helix</keyword>
<dbReference type="PROSITE" id="PS50929">
    <property type="entry name" value="ABC_TM1F"/>
    <property type="match status" value="1"/>
</dbReference>
<keyword evidence="13" id="KW-1185">Reference proteome</keyword>
<dbReference type="GO" id="GO:0005524">
    <property type="term" value="F:ATP binding"/>
    <property type="evidence" value="ECO:0007669"/>
    <property type="project" value="UniProtKB-KW"/>
</dbReference>
<evidence type="ECO:0000256" key="5">
    <source>
        <dbReference type="ARBA" id="ARBA00022741"/>
    </source>
</evidence>
<dbReference type="Gene3D" id="3.40.50.300">
    <property type="entry name" value="P-loop containing nucleotide triphosphate hydrolases"/>
    <property type="match status" value="1"/>
</dbReference>
<feature type="domain" description="ABC transporter" evidence="10">
    <location>
        <begin position="320"/>
        <end position="553"/>
    </location>
</feature>
<dbReference type="GO" id="GO:0030253">
    <property type="term" value="P:protein secretion by the type I secretion system"/>
    <property type="evidence" value="ECO:0007669"/>
    <property type="project" value="InterPro"/>
</dbReference>
<feature type="transmembrane region" description="Helical" evidence="9">
    <location>
        <begin position="114"/>
        <end position="132"/>
    </location>
</feature>